<name>A0A9E9LYA3_9BURK</name>
<dbReference type="Proteomes" id="UP001156215">
    <property type="component" value="Chromosome"/>
</dbReference>
<dbReference type="CDD" id="cd01172">
    <property type="entry name" value="RfaE_like"/>
    <property type="match status" value="1"/>
</dbReference>
<protein>
    <submittedName>
        <fullName evidence="4">D-glycero-beta-D-manno-heptose-7-phosphate kinase</fullName>
    </submittedName>
</protein>
<accession>A0A9E9LYA3</accession>
<dbReference type="SUPFAM" id="SSF53613">
    <property type="entry name" value="Ribokinase-like"/>
    <property type="match status" value="1"/>
</dbReference>
<dbReference type="KEGG" id="ovb:NB640_05595"/>
<evidence type="ECO:0000259" key="3">
    <source>
        <dbReference type="Pfam" id="PF00294"/>
    </source>
</evidence>
<dbReference type="AlphaFoldDB" id="A0A9E9LYA3"/>
<dbReference type="InterPro" id="IPR029056">
    <property type="entry name" value="Ribokinase-like"/>
</dbReference>
<dbReference type="InterPro" id="IPR011913">
    <property type="entry name" value="RfaE_dom_I"/>
</dbReference>
<dbReference type="FunFam" id="3.40.1190.20:FF:000002">
    <property type="entry name" value="Bifunctional protein HldE"/>
    <property type="match status" value="1"/>
</dbReference>
<dbReference type="InterPro" id="IPR002173">
    <property type="entry name" value="Carboh/pur_kinase_PfkB_CS"/>
</dbReference>
<dbReference type="GO" id="GO:0033786">
    <property type="term" value="F:heptose-1-phosphate adenylyltransferase activity"/>
    <property type="evidence" value="ECO:0007669"/>
    <property type="project" value="TreeGrafter"/>
</dbReference>
<keyword evidence="2 4" id="KW-0418">Kinase</keyword>
<dbReference type="PANTHER" id="PTHR46969">
    <property type="entry name" value="BIFUNCTIONAL PROTEIN HLDE"/>
    <property type="match status" value="1"/>
</dbReference>
<gene>
    <name evidence="4" type="primary">rfaE1</name>
    <name evidence="4" type="ORF">NB640_05595</name>
</gene>
<dbReference type="RefSeq" id="WP_269310215.1">
    <property type="nucleotide sequence ID" value="NZ_CP098242.1"/>
</dbReference>
<feature type="domain" description="Carbohydrate kinase PfkB" evidence="3">
    <location>
        <begin position="10"/>
        <end position="299"/>
    </location>
</feature>
<dbReference type="PROSITE" id="PS00583">
    <property type="entry name" value="PFKB_KINASES_1"/>
    <property type="match status" value="1"/>
</dbReference>
<keyword evidence="5" id="KW-1185">Reference proteome</keyword>
<dbReference type="GO" id="GO:0016773">
    <property type="term" value="F:phosphotransferase activity, alcohol group as acceptor"/>
    <property type="evidence" value="ECO:0007669"/>
    <property type="project" value="InterPro"/>
</dbReference>
<evidence type="ECO:0000313" key="5">
    <source>
        <dbReference type="Proteomes" id="UP001156215"/>
    </source>
</evidence>
<dbReference type="EMBL" id="CP098242">
    <property type="protein sequence ID" value="WAW11104.1"/>
    <property type="molecule type" value="Genomic_DNA"/>
</dbReference>
<dbReference type="Pfam" id="PF00294">
    <property type="entry name" value="PfkB"/>
    <property type="match status" value="1"/>
</dbReference>
<sequence length="306" mass="33111">MKPDLSKIRILVAGDVMLDRYWFGDVNRISPEAPVPVVRVEREEVRLGGAANVARNTATLGVQSTLLGITGEDEASSLISKLLEETGIDPCLHRDKTVSTIIKLRIIGRQQQLLRVDFEKPPATDVINSKISQYRALLSRHDIVILSDYAKGAMINVADMIKEARDAGKTVLVDPKGEDFTRYAGASVLTPNKGELRQIVGSWTSEAQLTEKAQQLRQELRLDYLLLTRSEEGMSLYGKDQIVHVPAIAREVFDVSGAGDTVIATLAAMMGAGMTIADAVATANRAAGIVVGKLGAATVTQEELFG</sequence>
<evidence type="ECO:0000256" key="2">
    <source>
        <dbReference type="ARBA" id="ARBA00022777"/>
    </source>
</evidence>
<reference evidence="4" key="1">
    <citation type="journal article" date="2022" name="Front. Microbiol.">
        <title>New perspectives on an old grouping: The genomic and phenotypic variability of Oxalobacter formigenes and the implications for calcium oxalate stone prevention.</title>
        <authorList>
            <person name="Chmiel J.A."/>
            <person name="Carr C."/>
            <person name="Stuivenberg G.A."/>
            <person name="Venema R."/>
            <person name="Chanyi R.M."/>
            <person name="Al K.F."/>
            <person name="Giguere D."/>
            <person name="Say H."/>
            <person name="Akouris P.P."/>
            <person name="Dominguez Romero S.A."/>
            <person name="Kwong A."/>
            <person name="Tai V."/>
            <person name="Koval S.F."/>
            <person name="Razvi H."/>
            <person name="Bjazevic J."/>
            <person name="Burton J.P."/>
        </authorList>
    </citation>
    <scope>NUCLEOTIDE SEQUENCE</scope>
    <source>
        <strain evidence="4">WoOx3</strain>
    </source>
</reference>
<dbReference type="InterPro" id="IPR011611">
    <property type="entry name" value="PfkB_dom"/>
</dbReference>
<dbReference type="GO" id="GO:0033785">
    <property type="term" value="F:heptose 7-phosphate kinase activity"/>
    <property type="evidence" value="ECO:0007669"/>
    <property type="project" value="TreeGrafter"/>
</dbReference>
<organism evidence="4 5">
    <name type="scientific">Oxalobacter vibrioformis</name>
    <dbReference type="NCBI Taxonomy" id="933080"/>
    <lineage>
        <taxon>Bacteria</taxon>
        <taxon>Pseudomonadati</taxon>
        <taxon>Pseudomonadota</taxon>
        <taxon>Betaproteobacteria</taxon>
        <taxon>Burkholderiales</taxon>
        <taxon>Oxalobacteraceae</taxon>
        <taxon>Oxalobacter</taxon>
    </lineage>
</organism>
<proteinExistence type="predicted"/>
<dbReference type="GO" id="GO:0005829">
    <property type="term" value="C:cytosol"/>
    <property type="evidence" value="ECO:0007669"/>
    <property type="project" value="TreeGrafter"/>
</dbReference>
<dbReference type="Gene3D" id="3.40.1190.20">
    <property type="match status" value="1"/>
</dbReference>
<evidence type="ECO:0000256" key="1">
    <source>
        <dbReference type="ARBA" id="ARBA00022679"/>
    </source>
</evidence>
<keyword evidence="1" id="KW-0808">Transferase</keyword>
<evidence type="ECO:0000313" key="4">
    <source>
        <dbReference type="EMBL" id="WAW11104.1"/>
    </source>
</evidence>
<dbReference type="PANTHER" id="PTHR46969:SF1">
    <property type="entry name" value="BIFUNCTIONAL PROTEIN HLDE"/>
    <property type="match status" value="1"/>
</dbReference>
<dbReference type="NCBIfam" id="TIGR02198">
    <property type="entry name" value="rfaE_dom_I"/>
    <property type="match status" value="1"/>
</dbReference>